<dbReference type="STRING" id="1348114.OM33_04965"/>
<name>A0A0A7ED52_9GAMM</name>
<evidence type="ECO:0000313" key="1">
    <source>
        <dbReference type="EMBL" id="AIY64570.1"/>
    </source>
</evidence>
<keyword evidence="2" id="KW-1185">Reference proteome</keyword>
<organism evidence="1 2">
    <name type="scientific">Pseudoalteromonas piratica</name>
    <dbReference type="NCBI Taxonomy" id="1348114"/>
    <lineage>
        <taxon>Bacteria</taxon>
        <taxon>Pseudomonadati</taxon>
        <taxon>Pseudomonadota</taxon>
        <taxon>Gammaproteobacteria</taxon>
        <taxon>Alteromonadales</taxon>
        <taxon>Pseudoalteromonadaceae</taxon>
        <taxon>Pseudoalteromonas</taxon>
    </lineage>
</organism>
<evidence type="ECO:0008006" key="3">
    <source>
        <dbReference type="Google" id="ProtNLM"/>
    </source>
</evidence>
<gene>
    <name evidence="1" type="ORF">OM33_04965</name>
</gene>
<dbReference type="KEGG" id="pseo:OM33_04965"/>
<dbReference type="OrthoDB" id="1550726at2"/>
<protein>
    <recommendedName>
        <fullName evidence="3">Lipoprotein</fullName>
    </recommendedName>
</protein>
<dbReference type="eggNOG" id="ENOG5030KSU">
    <property type="taxonomic scope" value="Bacteria"/>
</dbReference>
<accession>A0A0A7ED52</accession>
<dbReference type="Proteomes" id="UP000030341">
    <property type="component" value="Chromosome 1"/>
</dbReference>
<dbReference type="HOGENOM" id="CLU_688165_0_0_6"/>
<dbReference type="RefSeq" id="WP_038639490.1">
    <property type="nucleotide sequence ID" value="NZ_CP009888.1"/>
</dbReference>
<sequence length="424" mass="49748">MVKVLLVFFALVLLGGCEDSKPNQEQNNKARIESIWPQTVSEYMLADLWLPEYNYDAGHMLMVPLHYAFAKKDEQKIQEFDDFYIRYSLEIENALDVNRLRQLQFWYLLSQYLVLSKESGHWTNVHQHLHGVIADYLTDFWFFRPIGIWGINTIGLKERIIWKLESKDYEPKYKLATIDEEFFTFAIAADLLKLNKFVKEENYIAALDIQKDTLRVFESEVVNTSNGWLYQPGQWDEYQDYIYAGHTTLSDQLTPKPVKGIALDSSHAHRFVLWLVSFRDSYTNLQDEYIYFDSLYDGFISQFKNVIYVEPDQEFDAMRMKNYSDGNNGIYRYRYHEDNPGAIKLGYEPYNLSGTLFAGFYPLSQDSYIKGQYQKQCNKFPLEQKVVDLYMGLGPTRATHELASMPDYFENGFAELVCLTATQM</sequence>
<dbReference type="AlphaFoldDB" id="A0A0A7ED52"/>
<dbReference type="EMBL" id="CP009888">
    <property type="protein sequence ID" value="AIY64570.1"/>
    <property type="molecule type" value="Genomic_DNA"/>
</dbReference>
<dbReference type="PROSITE" id="PS51257">
    <property type="entry name" value="PROKAR_LIPOPROTEIN"/>
    <property type="match status" value="1"/>
</dbReference>
<proteinExistence type="predicted"/>
<evidence type="ECO:0000313" key="2">
    <source>
        <dbReference type="Proteomes" id="UP000030341"/>
    </source>
</evidence>
<reference evidence="1 2" key="1">
    <citation type="submission" date="2014-11" db="EMBL/GenBank/DDBJ databases">
        <title>Complete Genome Sequence of Pseudoalteromonas sp. Strain OCN003 Isolated from Kaneohe Bay, Oahu, Hawaii.</title>
        <authorList>
            <person name="Beurmann S."/>
            <person name="Videau P."/>
            <person name="Ushijima B."/>
            <person name="Smith A.M."/>
            <person name="Aeby G.S."/>
            <person name="Callahan S.M."/>
            <person name="Belcaid M."/>
        </authorList>
    </citation>
    <scope>NUCLEOTIDE SEQUENCE [LARGE SCALE GENOMIC DNA]</scope>
    <source>
        <strain evidence="1 2">OCN003</strain>
    </source>
</reference>